<feature type="transmembrane region" description="Helical" evidence="8">
    <location>
        <begin position="194"/>
        <end position="227"/>
    </location>
</feature>
<evidence type="ECO:0000256" key="6">
    <source>
        <dbReference type="ARBA" id="ARBA00022989"/>
    </source>
</evidence>
<comment type="caution">
    <text evidence="10">The sequence shown here is derived from an EMBL/GenBank/DDBJ whole genome shotgun (WGS) entry which is preliminary data.</text>
</comment>
<name>A0A0F9AL20_9ZZZZ</name>
<dbReference type="EMBL" id="LAZR01042200">
    <property type="protein sequence ID" value="KKL10100.1"/>
    <property type="molecule type" value="Genomic_DNA"/>
</dbReference>
<keyword evidence="6 8" id="KW-1133">Transmembrane helix</keyword>
<feature type="non-terminal residue" evidence="10">
    <location>
        <position position="259"/>
    </location>
</feature>
<protein>
    <recommendedName>
        <fullName evidence="9">Glycosyltransferase RgtA/B/C/D-like domain-containing protein</fullName>
    </recommendedName>
</protein>
<gene>
    <name evidence="10" type="ORF">LCGC14_2559210</name>
</gene>
<feature type="domain" description="Glycosyltransferase RgtA/B/C/D-like" evidence="9">
    <location>
        <begin position="110"/>
        <end position="243"/>
    </location>
</feature>
<dbReference type="InterPro" id="IPR038731">
    <property type="entry name" value="RgtA/B/C-like"/>
</dbReference>
<dbReference type="PANTHER" id="PTHR33908">
    <property type="entry name" value="MANNOSYLTRANSFERASE YKCB-RELATED"/>
    <property type="match status" value="1"/>
</dbReference>
<evidence type="ECO:0000259" key="9">
    <source>
        <dbReference type="Pfam" id="PF13231"/>
    </source>
</evidence>
<evidence type="ECO:0000256" key="1">
    <source>
        <dbReference type="ARBA" id="ARBA00004651"/>
    </source>
</evidence>
<dbReference type="Pfam" id="PF13231">
    <property type="entry name" value="PMT_2"/>
    <property type="match status" value="1"/>
</dbReference>
<dbReference type="AlphaFoldDB" id="A0A0F9AL20"/>
<evidence type="ECO:0000256" key="2">
    <source>
        <dbReference type="ARBA" id="ARBA00022475"/>
    </source>
</evidence>
<evidence type="ECO:0000256" key="7">
    <source>
        <dbReference type="ARBA" id="ARBA00023136"/>
    </source>
</evidence>
<evidence type="ECO:0000256" key="8">
    <source>
        <dbReference type="SAM" id="Phobius"/>
    </source>
</evidence>
<evidence type="ECO:0000256" key="5">
    <source>
        <dbReference type="ARBA" id="ARBA00022692"/>
    </source>
</evidence>
<reference evidence="10" key="1">
    <citation type="journal article" date="2015" name="Nature">
        <title>Complex archaea that bridge the gap between prokaryotes and eukaryotes.</title>
        <authorList>
            <person name="Spang A."/>
            <person name="Saw J.H."/>
            <person name="Jorgensen S.L."/>
            <person name="Zaremba-Niedzwiedzka K."/>
            <person name="Martijn J."/>
            <person name="Lind A.E."/>
            <person name="van Eijk R."/>
            <person name="Schleper C."/>
            <person name="Guy L."/>
            <person name="Ettema T.J."/>
        </authorList>
    </citation>
    <scope>NUCLEOTIDE SEQUENCE</scope>
</reference>
<feature type="transmembrane region" description="Helical" evidence="8">
    <location>
        <begin position="139"/>
        <end position="158"/>
    </location>
</feature>
<dbReference type="GO" id="GO:0016763">
    <property type="term" value="F:pentosyltransferase activity"/>
    <property type="evidence" value="ECO:0007669"/>
    <property type="project" value="TreeGrafter"/>
</dbReference>
<dbReference type="InterPro" id="IPR050297">
    <property type="entry name" value="LipidA_mod_glycosyltrf_83"/>
</dbReference>
<accession>A0A0F9AL20</accession>
<keyword evidence="4" id="KW-0808">Transferase</keyword>
<keyword evidence="2" id="KW-1003">Cell membrane</keyword>
<dbReference type="GO" id="GO:0008610">
    <property type="term" value="P:lipid biosynthetic process"/>
    <property type="evidence" value="ECO:0007669"/>
    <property type="project" value="UniProtKB-ARBA"/>
</dbReference>
<proteinExistence type="predicted"/>
<feature type="transmembrane region" description="Helical" evidence="8">
    <location>
        <begin position="164"/>
        <end position="182"/>
    </location>
</feature>
<feature type="transmembrane region" description="Helical" evidence="8">
    <location>
        <begin position="233"/>
        <end position="255"/>
    </location>
</feature>
<evidence type="ECO:0000256" key="3">
    <source>
        <dbReference type="ARBA" id="ARBA00022676"/>
    </source>
</evidence>
<keyword evidence="7 8" id="KW-0472">Membrane</keyword>
<organism evidence="10">
    <name type="scientific">marine sediment metagenome</name>
    <dbReference type="NCBI Taxonomy" id="412755"/>
    <lineage>
        <taxon>unclassified sequences</taxon>
        <taxon>metagenomes</taxon>
        <taxon>ecological metagenomes</taxon>
    </lineage>
</organism>
<keyword evidence="3" id="KW-0328">Glycosyltransferase</keyword>
<feature type="transmembrane region" description="Helical" evidence="8">
    <location>
        <begin position="112"/>
        <end position="132"/>
    </location>
</feature>
<evidence type="ECO:0000313" key="10">
    <source>
        <dbReference type="EMBL" id="KKL10100.1"/>
    </source>
</evidence>
<dbReference type="PANTHER" id="PTHR33908:SF11">
    <property type="entry name" value="MEMBRANE PROTEIN"/>
    <property type="match status" value="1"/>
</dbReference>
<comment type="subcellular location">
    <subcellularLocation>
        <location evidence="1">Cell membrane</location>
        <topology evidence="1">Multi-pass membrane protein</topology>
    </subcellularLocation>
</comment>
<sequence length="259" mass="29558">MQYNNISNKTTNLIAIVFLSIMFVTACLSYLNDSTTMDELAHISAGYSYLSQQDFRINPEHPPLIKDLAALPLMFLNLNFPSESSAWTDDINGQWELGWNFLYNSNNNPEQILFWSRLAMVLTLVFLAWFLFFWVRKEFGNKLAIFVLTLFSFSPSFIAHGRLVTTDVGATLGFVLALYFWLKFLRNPSKKNVIVAGLIFGFSMLLKFSLILLLPLFGIITLVYVLLNKKNLLKYIGLSILIGVIGTIFMILPVYQLHV</sequence>
<feature type="transmembrane region" description="Helical" evidence="8">
    <location>
        <begin position="12"/>
        <end position="31"/>
    </location>
</feature>
<keyword evidence="5 8" id="KW-0812">Transmembrane</keyword>
<evidence type="ECO:0000256" key="4">
    <source>
        <dbReference type="ARBA" id="ARBA00022679"/>
    </source>
</evidence>
<dbReference type="GO" id="GO:0005886">
    <property type="term" value="C:plasma membrane"/>
    <property type="evidence" value="ECO:0007669"/>
    <property type="project" value="UniProtKB-SubCell"/>
</dbReference>